<dbReference type="PROSITE" id="PS50977">
    <property type="entry name" value="HTH_TETR_2"/>
    <property type="match status" value="1"/>
</dbReference>
<evidence type="ECO:0000259" key="5">
    <source>
        <dbReference type="PROSITE" id="PS50977"/>
    </source>
</evidence>
<dbReference type="InterPro" id="IPR001647">
    <property type="entry name" value="HTH_TetR"/>
</dbReference>
<dbReference type="PRINTS" id="PR00455">
    <property type="entry name" value="HTHTETR"/>
</dbReference>
<evidence type="ECO:0000256" key="4">
    <source>
        <dbReference type="PROSITE-ProRule" id="PRU00335"/>
    </source>
</evidence>
<dbReference type="AlphaFoldDB" id="A0A1V2EU76"/>
<dbReference type="EMBL" id="MPSB01000006">
    <property type="protein sequence ID" value="ONF96047.1"/>
    <property type="molecule type" value="Genomic_DNA"/>
</dbReference>
<dbReference type="GO" id="GO:0003700">
    <property type="term" value="F:DNA-binding transcription factor activity"/>
    <property type="evidence" value="ECO:0007669"/>
    <property type="project" value="TreeGrafter"/>
</dbReference>
<dbReference type="Gene3D" id="1.10.357.10">
    <property type="entry name" value="Tetracycline Repressor, domain 2"/>
    <property type="match status" value="1"/>
</dbReference>
<comment type="caution">
    <text evidence="6">The sequence shown here is derived from an EMBL/GenBank/DDBJ whole genome shotgun (WGS) entry which is preliminary data.</text>
</comment>
<dbReference type="OrthoDB" id="9795011at2"/>
<dbReference type="Pfam" id="PF00440">
    <property type="entry name" value="TetR_N"/>
    <property type="match status" value="1"/>
</dbReference>
<dbReference type="RefSeq" id="WP_076744437.1">
    <property type="nucleotide sequence ID" value="NZ_MPSB01000006.1"/>
</dbReference>
<dbReference type="PANTHER" id="PTHR30055">
    <property type="entry name" value="HTH-TYPE TRANSCRIPTIONAL REGULATOR RUTR"/>
    <property type="match status" value="1"/>
</dbReference>
<evidence type="ECO:0000256" key="3">
    <source>
        <dbReference type="ARBA" id="ARBA00023163"/>
    </source>
</evidence>
<dbReference type="InterPro" id="IPR009057">
    <property type="entry name" value="Homeodomain-like_sf"/>
</dbReference>
<feature type="domain" description="HTH tetR-type" evidence="5">
    <location>
        <begin position="6"/>
        <end position="65"/>
    </location>
</feature>
<proteinExistence type="predicted"/>
<dbReference type="InterPro" id="IPR050109">
    <property type="entry name" value="HTH-type_TetR-like_transc_reg"/>
</dbReference>
<sequence>MRRDARERREALLEAAAACFEANGFGVPLEEIAARAGVGRGTLYRNFKDRLDLAFAIFERQIMRLEERFDPTLPIAELLPLMVREALPSWHLFTRLRLDMHLSGEALVTFTALGRRLEVMFAPAVAHAIAAGELRTDATPRHLLVAMRMMSGFLVDKQVTDAVEEDLADALDLLRRGLTPR</sequence>
<evidence type="ECO:0000256" key="1">
    <source>
        <dbReference type="ARBA" id="ARBA00023015"/>
    </source>
</evidence>
<evidence type="ECO:0000313" key="6">
    <source>
        <dbReference type="EMBL" id="ONF96047.1"/>
    </source>
</evidence>
<keyword evidence="3" id="KW-0804">Transcription</keyword>
<evidence type="ECO:0000256" key="2">
    <source>
        <dbReference type="ARBA" id="ARBA00023125"/>
    </source>
</evidence>
<dbReference type="PANTHER" id="PTHR30055:SF234">
    <property type="entry name" value="HTH-TYPE TRANSCRIPTIONAL REGULATOR BETI"/>
    <property type="match status" value="1"/>
</dbReference>
<accession>A0A1V2EU76</accession>
<dbReference type="GO" id="GO:0000976">
    <property type="term" value="F:transcription cis-regulatory region binding"/>
    <property type="evidence" value="ECO:0007669"/>
    <property type="project" value="TreeGrafter"/>
</dbReference>
<keyword evidence="2 4" id="KW-0238">DNA-binding</keyword>
<reference evidence="6 7" key="1">
    <citation type="submission" date="2016-11" db="EMBL/GenBank/DDBJ databases">
        <title>Genome sequence of Sphingomonas jeddahensis G39.</title>
        <authorList>
            <person name="Poehlein A."/>
            <person name="Wuebbeler J.H."/>
            <person name="Steinbuechel A."/>
            <person name="Daniel R."/>
        </authorList>
    </citation>
    <scope>NUCLEOTIDE SEQUENCE [LARGE SCALE GENOMIC DNA]</scope>
    <source>
        <strain evidence="6 7">G39</strain>
    </source>
</reference>
<protein>
    <submittedName>
        <fullName evidence="6">DNA-binding transcriptional repressor AcrR</fullName>
    </submittedName>
</protein>
<evidence type="ECO:0000313" key="7">
    <source>
        <dbReference type="Proteomes" id="UP000188729"/>
    </source>
</evidence>
<keyword evidence="1" id="KW-0805">Transcription regulation</keyword>
<keyword evidence="7" id="KW-1185">Reference proteome</keyword>
<name>A0A1V2EU76_9SPHN</name>
<dbReference type="SUPFAM" id="SSF46689">
    <property type="entry name" value="Homeodomain-like"/>
    <property type="match status" value="1"/>
</dbReference>
<feature type="DNA-binding region" description="H-T-H motif" evidence="4">
    <location>
        <begin position="28"/>
        <end position="47"/>
    </location>
</feature>
<gene>
    <name evidence="6" type="ORF">SPHI_16610</name>
</gene>
<dbReference type="STRING" id="1915074.SPHI_16610"/>
<dbReference type="Proteomes" id="UP000188729">
    <property type="component" value="Unassembled WGS sequence"/>
</dbReference>
<organism evidence="6 7">
    <name type="scientific">Sphingomonas jeddahensis</name>
    <dbReference type="NCBI Taxonomy" id="1915074"/>
    <lineage>
        <taxon>Bacteria</taxon>
        <taxon>Pseudomonadati</taxon>
        <taxon>Pseudomonadota</taxon>
        <taxon>Alphaproteobacteria</taxon>
        <taxon>Sphingomonadales</taxon>
        <taxon>Sphingomonadaceae</taxon>
        <taxon>Sphingomonas</taxon>
    </lineage>
</organism>